<dbReference type="FunFam" id="2.40.10.10:FF:000068">
    <property type="entry name" value="transmembrane protease serine 2"/>
    <property type="match status" value="1"/>
</dbReference>
<dbReference type="GO" id="GO:0004252">
    <property type="term" value="F:serine-type endopeptidase activity"/>
    <property type="evidence" value="ECO:0007669"/>
    <property type="project" value="UniProtKB-EC"/>
</dbReference>
<evidence type="ECO:0000256" key="6">
    <source>
        <dbReference type="ARBA" id="ARBA00022825"/>
    </source>
</evidence>
<dbReference type="Proteomes" id="UP001153954">
    <property type="component" value="Unassembled WGS sequence"/>
</dbReference>
<keyword evidence="15" id="KW-0732">Signal</keyword>
<evidence type="ECO:0000256" key="1">
    <source>
        <dbReference type="ARBA" id="ARBA00004239"/>
    </source>
</evidence>
<keyword evidence="8" id="KW-1015">Disulfide bond</keyword>
<keyword evidence="6" id="KW-0720">Serine protease</keyword>
<dbReference type="InterPro" id="IPR001254">
    <property type="entry name" value="Trypsin_dom"/>
</dbReference>
<comment type="caution">
    <text evidence="17">The sequence shown here is derived from an EMBL/GenBank/DDBJ whole genome shotgun (WGS) entry which is preliminary data.</text>
</comment>
<dbReference type="SUPFAM" id="SSF50494">
    <property type="entry name" value="Trypsin-like serine proteases"/>
    <property type="match status" value="1"/>
</dbReference>
<keyword evidence="14" id="KW-1205">Fibrinolytic toxin</keyword>
<evidence type="ECO:0000256" key="3">
    <source>
        <dbReference type="ARBA" id="ARBA00022670"/>
    </source>
</evidence>
<dbReference type="GO" id="GO:0007586">
    <property type="term" value="P:digestion"/>
    <property type="evidence" value="ECO:0007669"/>
    <property type="project" value="UniProtKB-KW"/>
</dbReference>
<evidence type="ECO:0000259" key="16">
    <source>
        <dbReference type="PROSITE" id="PS50240"/>
    </source>
</evidence>
<dbReference type="InterPro" id="IPR043504">
    <property type="entry name" value="Peptidase_S1_PA_chymotrypsin"/>
</dbReference>
<dbReference type="GO" id="GO:0006508">
    <property type="term" value="P:proteolysis"/>
    <property type="evidence" value="ECO:0007669"/>
    <property type="project" value="UniProtKB-KW"/>
</dbReference>
<dbReference type="GO" id="GO:0090729">
    <property type="term" value="F:toxin activity"/>
    <property type="evidence" value="ECO:0007669"/>
    <property type="project" value="UniProtKB-KW"/>
</dbReference>
<dbReference type="PANTHER" id="PTHR24276">
    <property type="entry name" value="POLYSERASE-RELATED"/>
    <property type="match status" value="1"/>
</dbReference>
<comment type="similarity">
    <text evidence="10">Belongs to the peptidase S1 family. CLIP subfamily.</text>
</comment>
<dbReference type="InterPro" id="IPR001314">
    <property type="entry name" value="Peptidase_S1A"/>
</dbReference>
<keyword evidence="3" id="KW-0645">Protease</keyword>
<dbReference type="GO" id="GO:0005576">
    <property type="term" value="C:extracellular region"/>
    <property type="evidence" value="ECO:0007669"/>
    <property type="project" value="UniProtKB-SubCell"/>
</dbReference>
<comment type="function">
    <text evidence="13">Fibrinolytic activity; shows preferential cleavage of Arg-Gly bonds in all three fibrinogen chains. Contact with the caterpillars causes severe bleeding, due the anticoagulant effect of the protein.</text>
</comment>
<proteinExistence type="inferred from homology"/>
<evidence type="ECO:0000256" key="5">
    <source>
        <dbReference type="ARBA" id="ARBA00022801"/>
    </source>
</evidence>
<evidence type="ECO:0000256" key="7">
    <source>
        <dbReference type="ARBA" id="ARBA00023145"/>
    </source>
</evidence>
<keyword evidence="9" id="KW-1199">Hemostasis impairing toxin</keyword>
<dbReference type="PROSITE" id="PS50240">
    <property type="entry name" value="TRYPSIN_DOM"/>
    <property type="match status" value="1"/>
</dbReference>
<keyword evidence="18" id="KW-1185">Reference proteome</keyword>
<dbReference type="CDD" id="cd00190">
    <property type="entry name" value="Tryp_SPc"/>
    <property type="match status" value="1"/>
</dbReference>
<dbReference type="PROSITE" id="PS00134">
    <property type="entry name" value="TRYPSIN_HIS"/>
    <property type="match status" value="1"/>
</dbReference>
<evidence type="ECO:0000256" key="9">
    <source>
        <dbReference type="ARBA" id="ARBA00023240"/>
    </source>
</evidence>
<keyword evidence="5" id="KW-0378">Hydrolase</keyword>
<evidence type="ECO:0000256" key="14">
    <source>
        <dbReference type="ARBA" id="ARBA00084094"/>
    </source>
</evidence>
<protein>
    <recommendedName>
        <fullName evidence="12">trypsin</fullName>
        <ecNumber evidence="12">3.4.21.4</ecNumber>
    </recommendedName>
</protein>
<feature type="domain" description="Peptidase S1" evidence="16">
    <location>
        <begin position="37"/>
        <end position="276"/>
    </location>
</feature>
<keyword evidence="4" id="KW-0222">Digestion</keyword>
<dbReference type="InterPro" id="IPR018114">
    <property type="entry name" value="TRYPSIN_HIS"/>
</dbReference>
<dbReference type="Gene3D" id="2.40.10.10">
    <property type="entry name" value="Trypsin-like serine proteases"/>
    <property type="match status" value="1"/>
</dbReference>
<evidence type="ECO:0000313" key="17">
    <source>
        <dbReference type="EMBL" id="CAH2099059.1"/>
    </source>
</evidence>
<feature type="signal peptide" evidence="15">
    <location>
        <begin position="1"/>
        <end position="16"/>
    </location>
</feature>
<sequence>MWRASLFLTYILCSYAQDVNQEPKLYSASTAGDVARIIGGNVTTVEKYPFAVQILYMSQLSCGGTLITTWHVLSAAHCFVYQSGQLVNPALFSARIGSSYVNRGGTVHRVSQIVVHDSYNTPIRSNDVAVMTLSTSVRLSASVALAVLPVQGAVVPDNVPVVIIGWGRTNASLAQGSEELNEVQVYSVPLNTCRERYQFLESYTDQSFPVTDNMICAGLLNIGGKDACQGDSGGPALYRGVVVGITSWGWGCAQALFPGVNTRVSSYTSWINSTVRAHSPSGMGDRSPINIQTTIVPMLL</sequence>
<evidence type="ECO:0000256" key="2">
    <source>
        <dbReference type="ARBA" id="ARBA00022656"/>
    </source>
</evidence>
<dbReference type="Pfam" id="PF00089">
    <property type="entry name" value="Trypsin"/>
    <property type="match status" value="1"/>
</dbReference>
<dbReference type="EMBL" id="CAKOGL010000021">
    <property type="protein sequence ID" value="CAH2099059.1"/>
    <property type="molecule type" value="Genomic_DNA"/>
</dbReference>
<name>A0AAU9UJV0_EUPED</name>
<dbReference type="FunFam" id="2.40.10.10:FF:000002">
    <property type="entry name" value="Transmembrane protease serine"/>
    <property type="match status" value="1"/>
</dbReference>
<feature type="chain" id="PRO_5043784713" description="trypsin" evidence="15">
    <location>
        <begin position="17"/>
        <end position="300"/>
    </location>
</feature>
<evidence type="ECO:0000256" key="10">
    <source>
        <dbReference type="ARBA" id="ARBA00024195"/>
    </source>
</evidence>
<reference evidence="17" key="1">
    <citation type="submission" date="2022-03" db="EMBL/GenBank/DDBJ databases">
        <authorList>
            <person name="Tunstrom K."/>
        </authorList>
    </citation>
    <scope>NUCLEOTIDE SEQUENCE</scope>
</reference>
<organism evidence="17 18">
    <name type="scientific">Euphydryas editha</name>
    <name type="common">Edith's checkerspot</name>
    <dbReference type="NCBI Taxonomy" id="104508"/>
    <lineage>
        <taxon>Eukaryota</taxon>
        <taxon>Metazoa</taxon>
        <taxon>Ecdysozoa</taxon>
        <taxon>Arthropoda</taxon>
        <taxon>Hexapoda</taxon>
        <taxon>Insecta</taxon>
        <taxon>Pterygota</taxon>
        <taxon>Neoptera</taxon>
        <taxon>Endopterygota</taxon>
        <taxon>Lepidoptera</taxon>
        <taxon>Glossata</taxon>
        <taxon>Ditrysia</taxon>
        <taxon>Papilionoidea</taxon>
        <taxon>Nymphalidae</taxon>
        <taxon>Nymphalinae</taxon>
        <taxon>Euphydryas</taxon>
    </lineage>
</organism>
<evidence type="ECO:0000256" key="15">
    <source>
        <dbReference type="SAM" id="SignalP"/>
    </source>
</evidence>
<comment type="catalytic activity">
    <reaction evidence="11">
        <text>Preferential cleavage: Arg-|-Xaa, Lys-|-Xaa.</text>
        <dbReference type="EC" id="3.4.21.4"/>
    </reaction>
</comment>
<dbReference type="InterPro" id="IPR050430">
    <property type="entry name" value="Peptidase_S1"/>
</dbReference>
<evidence type="ECO:0000313" key="18">
    <source>
        <dbReference type="Proteomes" id="UP001153954"/>
    </source>
</evidence>
<evidence type="ECO:0000256" key="8">
    <source>
        <dbReference type="ARBA" id="ARBA00023157"/>
    </source>
</evidence>
<dbReference type="AlphaFoldDB" id="A0AAU9UJV0"/>
<evidence type="ECO:0000256" key="13">
    <source>
        <dbReference type="ARBA" id="ARBA00055534"/>
    </source>
</evidence>
<evidence type="ECO:0000256" key="11">
    <source>
        <dbReference type="ARBA" id="ARBA00036320"/>
    </source>
</evidence>
<keyword evidence="7" id="KW-0865">Zymogen</keyword>
<evidence type="ECO:0000256" key="12">
    <source>
        <dbReference type="ARBA" id="ARBA00038868"/>
    </source>
</evidence>
<evidence type="ECO:0000256" key="4">
    <source>
        <dbReference type="ARBA" id="ARBA00022757"/>
    </source>
</evidence>
<dbReference type="EC" id="3.4.21.4" evidence="12"/>
<keyword evidence="2" id="KW-0800">Toxin</keyword>
<comment type="subcellular location">
    <subcellularLocation>
        <location evidence="1">Secreted</location>
        <location evidence="1">Extracellular space</location>
    </subcellularLocation>
</comment>
<dbReference type="SMART" id="SM00020">
    <property type="entry name" value="Tryp_SPc"/>
    <property type="match status" value="1"/>
</dbReference>
<accession>A0AAU9UJV0</accession>
<dbReference type="PRINTS" id="PR00722">
    <property type="entry name" value="CHYMOTRYPSIN"/>
</dbReference>
<dbReference type="InterPro" id="IPR009003">
    <property type="entry name" value="Peptidase_S1_PA"/>
</dbReference>
<gene>
    <name evidence="17" type="ORF">EEDITHA_LOCUS14100</name>
</gene>
<dbReference type="PANTHER" id="PTHR24276:SF97">
    <property type="entry name" value="GH13245P2-RELATED"/>
    <property type="match status" value="1"/>
</dbReference>